<evidence type="ECO:0000259" key="2">
    <source>
        <dbReference type="Pfam" id="PF04556"/>
    </source>
</evidence>
<accession>K1Z425</accession>
<feature type="domain" description="Restriction endonuclease type II DpnII-like" evidence="2">
    <location>
        <begin position="2"/>
        <end position="285"/>
    </location>
</feature>
<sequence length="289" mass="34807">MNFELLKNTFQDSIKSFSYYVDWQKVQKNLSGIEKQLNILNYLLWKKDNFRDEFMNLISEYPSVIEALPILLATRENKISITSGNLLSNTYTFTPFLLTTWLKEEYYTFVVKTWLIEIFTEDRIKNLVDYVFWIEVGLDSNARKNRSWTNMELLVKKYLEDITVLSSWRYVYKEQATPSWIQENWNVHINVNKSERRFDFAIFDNDKKWLFLVETNFYWWGGSKLKAVAWEFSWLYIDLKNQWIKLIWVTDGAGWQTAIRPLEEAYNVTDGNIYNLSMLKDWILNELIK</sequence>
<comment type="catalytic activity">
    <reaction evidence="1">
        <text>Endonucleolytic cleavage of DNA to give specific double-stranded fragments with terminal 5'-phosphates.</text>
        <dbReference type="EC" id="3.1.21.4"/>
    </reaction>
</comment>
<dbReference type="GO" id="GO:0003677">
    <property type="term" value="F:DNA binding"/>
    <property type="evidence" value="ECO:0007669"/>
    <property type="project" value="UniProtKB-UniRule"/>
</dbReference>
<dbReference type="InterPro" id="IPR021191">
    <property type="entry name" value="Restrct_endonuc_II_DpnII"/>
</dbReference>
<dbReference type="PIRSF" id="PIRSF016080">
    <property type="entry name" value="Restrict_endonuc_II_DpmII"/>
    <property type="match status" value="1"/>
</dbReference>
<gene>
    <name evidence="3" type="ORF">ACD_71C00187G0004</name>
</gene>
<keyword evidence="1" id="KW-0378">Hydrolase</keyword>
<dbReference type="EC" id="3.1.21.4" evidence="1"/>
<comment type="similarity">
    <text evidence="1">Belongs to the DpnII type II restriction endonuclease family.</text>
</comment>
<keyword evidence="1" id="KW-0680">Restriction system</keyword>
<proteinExistence type="inferred from homology"/>
<keyword evidence="1" id="KW-0540">Nuclease</keyword>
<dbReference type="Pfam" id="PF04556">
    <property type="entry name" value="DpnII"/>
    <property type="match status" value="1"/>
</dbReference>
<protein>
    <recommendedName>
        <fullName evidence="1">Type-2 restriction enzyme</fullName>
        <ecNumber evidence="1">3.1.21.4</ecNumber>
    </recommendedName>
</protein>
<evidence type="ECO:0000313" key="3">
    <source>
        <dbReference type="EMBL" id="EKD44282.1"/>
    </source>
</evidence>
<comment type="function">
    <text evidence="1">A P subtype restriction enzyme that recognizes the double-stranded unmethylated sequence 5'-GATC-3'.</text>
</comment>
<dbReference type="GO" id="GO:0009036">
    <property type="term" value="F:type II site-specific deoxyribonuclease activity"/>
    <property type="evidence" value="ECO:0007669"/>
    <property type="project" value="UniProtKB-UniRule"/>
</dbReference>
<evidence type="ECO:0000256" key="1">
    <source>
        <dbReference type="PIRNR" id="PIRNR016080"/>
    </source>
</evidence>
<name>K1Z425_9BACT</name>
<dbReference type="InterPro" id="IPR007637">
    <property type="entry name" value="Restrct_endonuc_II_DpnII-like"/>
</dbReference>
<dbReference type="GO" id="GO:0009307">
    <property type="term" value="P:DNA restriction-modification system"/>
    <property type="evidence" value="ECO:0007669"/>
    <property type="project" value="UniProtKB-UniRule"/>
</dbReference>
<dbReference type="AlphaFoldDB" id="K1Z425"/>
<keyword evidence="1" id="KW-0255">Endonuclease</keyword>
<dbReference type="EMBL" id="AMFJ01028918">
    <property type="protein sequence ID" value="EKD44282.1"/>
    <property type="molecule type" value="Genomic_DNA"/>
</dbReference>
<reference evidence="3" key="1">
    <citation type="journal article" date="2012" name="Science">
        <title>Fermentation, hydrogen, and sulfur metabolism in multiple uncultivated bacterial phyla.</title>
        <authorList>
            <person name="Wrighton K.C."/>
            <person name="Thomas B.C."/>
            <person name="Sharon I."/>
            <person name="Miller C.S."/>
            <person name="Castelle C.J."/>
            <person name="VerBerkmoes N.C."/>
            <person name="Wilkins M.J."/>
            <person name="Hettich R.L."/>
            <person name="Lipton M.S."/>
            <person name="Williams K.H."/>
            <person name="Long P.E."/>
            <person name="Banfield J.F."/>
        </authorList>
    </citation>
    <scope>NUCLEOTIDE SEQUENCE [LARGE SCALE GENOMIC DNA]</scope>
</reference>
<comment type="caution">
    <text evidence="3">The sequence shown here is derived from an EMBL/GenBank/DDBJ whole genome shotgun (WGS) entry which is preliminary data.</text>
</comment>
<organism evidence="3">
    <name type="scientific">uncultured bacterium</name>
    <name type="common">gcode 4</name>
    <dbReference type="NCBI Taxonomy" id="1234023"/>
    <lineage>
        <taxon>Bacteria</taxon>
        <taxon>environmental samples</taxon>
    </lineage>
</organism>